<dbReference type="RefSeq" id="WP_315604986.1">
    <property type="nucleotide sequence ID" value="NZ_CP130318.1"/>
</dbReference>
<gene>
    <name evidence="4" type="ORF">MJA45_27020</name>
</gene>
<dbReference type="SUPFAM" id="SSF50494">
    <property type="entry name" value="Trypsin-like serine proteases"/>
    <property type="match status" value="1"/>
</dbReference>
<organism evidence="4 5">
    <name type="scientific">Paenibacillus aurantius</name>
    <dbReference type="NCBI Taxonomy" id="2918900"/>
    <lineage>
        <taxon>Bacteria</taxon>
        <taxon>Bacillati</taxon>
        <taxon>Bacillota</taxon>
        <taxon>Bacilli</taxon>
        <taxon>Bacillales</taxon>
        <taxon>Paenibacillaceae</taxon>
        <taxon>Paenibacillus</taxon>
    </lineage>
</organism>
<keyword evidence="1" id="KW-0378">Hydrolase</keyword>
<keyword evidence="2" id="KW-0732">Signal</keyword>
<dbReference type="Pfam" id="PF13365">
    <property type="entry name" value="Trypsin_2"/>
    <property type="match status" value="1"/>
</dbReference>
<dbReference type="InterPro" id="IPR036582">
    <property type="entry name" value="Mao_N_sf"/>
</dbReference>
<keyword evidence="1" id="KW-0720">Serine protease</keyword>
<keyword evidence="5" id="KW-1185">Reference proteome</keyword>
<dbReference type="InterPro" id="IPR009003">
    <property type="entry name" value="Peptidase_S1_PA"/>
</dbReference>
<dbReference type="PANTHER" id="PTHR22939:SF129">
    <property type="entry name" value="SERINE PROTEASE HTRA2, MITOCHONDRIAL"/>
    <property type="match status" value="1"/>
</dbReference>
<dbReference type="InterPro" id="IPR001940">
    <property type="entry name" value="Peptidase_S1C"/>
</dbReference>
<dbReference type="GO" id="GO:0004252">
    <property type="term" value="F:serine-type endopeptidase activity"/>
    <property type="evidence" value="ECO:0007669"/>
    <property type="project" value="InterPro"/>
</dbReference>
<sequence length="513" mass="55651">MALAMAAVLFIPSGRVSAEGAVRVTFDNVPMVFEVNPVIVEGTTLVPFRSIFERMGMKVTWNNEYRTVTGVRDGLILTIPIDSRTVYVNGSPLTLEVPAKIVSDVTMVPVRFVGESSGYSIAWDQGTRTVIIQSPPDNGTRPPASVPPPGMKSVEDIAELSDRVVYLELYDEDGEMISAGSGVVLSRDGKIVTNYHVIEGAVQGKVILSDDRELEVKTVLNHDRDRDLALLQTEPLPVAPVALGRSSALKEGEQVVAIGSPLGLKNTVSTGIVSARNRMVDGYPYIQISVPIDHGSSGGALFNLKGELVGITSAGYESSANLNLAIPVSAVEDLLKKPAEPLTLAALSERYPDPDRILEENAEAMTTYLQKKFGEVRGYQGKHDFDFTVMVFPFGEEFGTDFMISLVTETLEEGGRLMALDQQDPDLLPGLLQAVSKEAHKEFGFCYTVASFIRVESDVSPKGYPDGSVQKQDDGTYLVVHGVCMGIFDYTNGEARIVRKPGDKEISYPVPLE</sequence>
<dbReference type="SUPFAM" id="SSF55383">
    <property type="entry name" value="Copper amine oxidase, domain N"/>
    <property type="match status" value="1"/>
</dbReference>
<dbReference type="Gene3D" id="3.30.457.10">
    <property type="entry name" value="Copper amine oxidase-like, N-terminal domain"/>
    <property type="match status" value="1"/>
</dbReference>
<dbReference type="InterPro" id="IPR012854">
    <property type="entry name" value="Cu_amine_oxidase-like_N"/>
</dbReference>
<protein>
    <submittedName>
        <fullName evidence="4">Trypsin-like peptidase domain-containing protein</fullName>
    </submittedName>
</protein>
<evidence type="ECO:0000313" key="4">
    <source>
        <dbReference type="EMBL" id="WNQ11210.1"/>
    </source>
</evidence>
<dbReference type="Pfam" id="PF07833">
    <property type="entry name" value="Cu_amine_oxidN1"/>
    <property type="match status" value="1"/>
</dbReference>
<evidence type="ECO:0000313" key="5">
    <source>
        <dbReference type="Proteomes" id="UP001305702"/>
    </source>
</evidence>
<feature type="domain" description="Copper amine oxidase-like N-terminal" evidence="3">
    <location>
        <begin position="26"/>
        <end position="132"/>
    </location>
</feature>
<keyword evidence="1" id="KW-0645">Protease</keyword>
<proteinExistence type="predicted"/>
<evidence type="ECO:0000256" key="1">
    <source>
        <dbReference type="ARBA" id="ARBA00022825"/>
    </source>
</evidence>
<dbReference type="PRINTS" id="PR00834">
    <property type="entry name" value="PROTEASES2C"/>
</dbReference>
<dbReference type="Gene3D" id="2.40.10.120">
    <property type="match status" value="1"/>
</dbReference>
<reference evidence="4 5" key="1">
    <citation type="submission" date="2022-02" db="EMBL/GenBank/DDBJ databases">
        <title>Paenibacillus sp. MBLB1776 Whole Genome Shotgun Sequencing.</title>
        <authorList>
            <person name="Hwang C.Y."/>
            <person name="Cho E.-S."/>
            <person name="Seo M.-J."/>
        </authorList>
    </citation>
    <scope>NUCLEOTIDE SEQUENCE [LARGE SCALE GENOMIC DNA]</scope>
    <source>
        <strain evidence="4 5">MBLB1776</strain>
    </source>
</reference>
<feature type="signal peptide" evidence="2">
    <location>
        <begin position="1"/>
        <end position="18"/>
    </location>
</feature>
<evidence type="ECO:0000256" key="2">
    <source>
        <dbReference type="SAM" id="SignalP"/>
    </source>
</evidence>
<evidence type="ECO:0000259" key="3">
    <source>
        <dbReference type="Pfam" id="PF07833"/>
    </source>
</evidence>
<dbReference type="PANTHER" id="PTHR22939">
    <property type="entry name" value="SERINE PROTEASE FAMILY S1C HTRA-RELATED"/>
    <property type="match status" value="1"/>
</dbReference>
<dbReference type="KEGG" id="paun:MJA45_27020"/>
<dbReference type="AlphaFoldDB" id="A0AA96LFK9"/>
<accession>A0AA96LFK9</accession>
<dbReference type="EMBL" id="CP130318">
    <property type="protein sequence ID" value="WNQ11210.1"/>
    <property type="molecule type" value="Genomic_DNA"/>
</dbReference>
<dbReference type="Proteomes" id="UP001305702">
    <property type="component" value="Chromosome"/>
</dbReference>
<feature type="chain" id="PRO_5041692319" evidence="2">
    <location>
        <begin position="19"/>
        <end position="513"/>
    </location>
</feature>
<name>A0AA96LFK9_9BACL</name>
<dbReference type="GO" id="GO:0006508">
    <property type="term" value="P:proteolysis"/>
    <property type="evidence" value="ECO:0007669"/>
    <property type="project" value="InterPro"/>
</dbReference>